<dbReference type="OrthoDB" id="176168at2"/>
<feature type="domain" description="Glycoside hydrolase family 31 N-terminal" evidence="4">
    <location>
        <begin position="34"/>
        <end position="127"/>
    </location>
</feature>
<dbReference type="Proteomes" id="UP000216411">
    <property type="component" value="Unassembled WGS sequence"/>
</dbReference>
<name>A0A371JH82_9FIRM</name>
<sequence length="696" mass="80905">MKAIANGIWRITIGEPETWNPTSIRKFPVKNEALEKLKKRKIKPEVMEQMQWETSIRGITITLPMEASEDIYGFGLQLKSMNHAGRKRIIKVNSDPPSDTGESHAPVPFYISTAGYGLFVDSFRYISFYMGTVAEKGSSKHMQQENIEHKEFSESALYALKRAKEKRKIIIEIPRVKGVDIYFFTGDIKEVVQRYNLFSGGGCLPPMWGLGMWYRTYGGSSQDTVLELARLFREEHMPMDVLGLEPGWHSHSYSCSYKWSYLFEKPQQMIQQLEQKGYKLNLWEHSYVYPTAPFYEQIMKYSGECEVWNGLVPDFATKEACSIFAQYHQKEFVKLGIKGFKLDECDNSDYNPSDWSFPDSTKFPSNMDGEQMHMAIGILYQNLLYRVFKNELVRTFSQVRSSGALAAPLPFVLYSDLYDHKQFIRGMVTSGFSGLLWAPEVRDCLNENDLLRRLQTIVFSEQALINSWRIPSPPWKQVDIEKNLAGEWMEEATYYTNACRKYFEIRMQLLPYLYSAFVEYYQNGTPPIRALVMDYSNDEQVRNIDDEYMFGKSLLVCPLTIEDKITRQIYLPEGVWYHFFTGEVIQGGKSITIKADYDQIPVYVRENTIIPIAKPVLYVSKDTVFEIKVKEFGTGETQFTLYEDDYETFSYEKGNMNEVILQRDARGNISYIRKGCQKERYKIQCSVKESSKRQEI</sequence>
<evidence type="ECO:0000259" key="4">
    <source>
        <dbReference type="Pfam" id="PF13802"/>
    </source>
</evidence>
<dbReference type="RefSeq" id="WP_094376091.1">
    <property type="nucleotide sequence ID" value="NZ_NOKA02000006.1"/>
</dbReference>
<comment type="similarity">
    <text evidence="1 2">Belongs to the glycosyl hydrolase 31 family.</text>
</comment>
<protein>
    <submittedName>
        <fullName evidence="6">Glycoside hydrolase</fullName>
    </submittedName>
</protein>
<dbReference type="CDD" id="cd06592">
    <property type="entry name" value="GH31_NET37"/>
    <property type="match status" value="1"/>
</dbReference>
<dbReference type="InterPro" id="IPR011013">
    <property type="entry name" value="Gal_mutarotase_sf_dom"/>
</dbReference>
<dbReference type="InterPro" id="IPR048395">
    <property type="entry name" value="Glyco_hydro_31_C"/>
</dbReference>
<organism evidence="6 7">
    <name type="scientific">Lachnotalea glycerini</name>
    <dbReference type="NCBI Taxonomy" id="1763509"/>
    <lineage>
        <taxon>Bacteria</taxon>
        <taxon>Bacillati</taxon>
        <taxon>Bacillota</taxon>
        <taxon>Clostridia</taxon>
        <taxon>Lachnospirales</taxon>
        <taxon>Lachnospiraceae</taxon>
        <taxon>Lachnotalea</taxon>
    </lineage>
</organism>
<feature type="domain" description="Glycoside hydrolase family 31 TIM barrel" evidence="3">
    <location>
        <begin position="204"/>
        <end position="516"/>
    </location>
</feature>
<accession>A0A371JH82</accession>
<dbReference type="Gene3D" id="3.20.20.80">
    <property type="entry name" value="Glycosidases"/>
    <property type="match status" value="1"/>
</dbReference>
<dbReference type="PANTHER" id="PTHR43863:SF2">
    <property type="entry name" value="MALTASE-GLUCOAMYLASE"/>
    <property type="match status" value="1"/>
</dbReference>
<dbReference type="Gene3D" id="2.60.40.1180">
    <property type="entry name" value="Golgi alpha-mannosidase II"/>
    <property type="match status" value="2"/>
</dbReference>
<gene>
    <name evidence="6" type="ORF">CG710_006240</name>
</gene>
<proteinExistence type="inferred from homology"/>
<dbReference type="GO" id="GO:0030246">
    <property type="term" value="F:carbohydrate binding"/>
    <property type="evidence" value="ECO:0007669"/>
    <property type="project" value="InterPro"/>
</dbReference>
<evidence type="ECO:0000256" key="1">
    <source>
        <dbReference type="ARBA" id="ARBA00007806"/>
    </source>
</evidence>
<dbReference type="InterPro" id="IPR000322">
    <property type="entry name" value="Glyco_hydro_31_TIM"/>
</dbReference>
<evidence type="ECO:0000259" key="5">
    <source>
        <dbReference type="Pfam" id="PF21365"/>
    </source>
</evidence>
<dbReference type="PANTHER" id="PTHR43863">
    <property type="entry name" value="HYDROLASE, PUTATIVE (AFU_ORTHOLOGUE AFUA_1G03140)-RELATED"/>
    <property type="match status" value="1"/>
</dbReference>
<feature type="domain" description="Glycosyl hydrolase family 31 C-terminal" evidence="5">
    <location>
        <begin position="524"/>
        <end position="610"/>
    </location>
</feature>
<dbReference type="Gene3D" id="2.60.40.1760">
    <property type="entry name" value="glycosyl hydrolase (family 31)"/>
    <property type="match status" value="1"/>
</dbReference>
<dbReference type="GO" id="GO:0004553">
    <property type="term" value="F:hydrolase activity, hydrolyzing O-glycosyl compounds"/>
    <property type="evidence" value="ECO:0007669"/>
    <property type="project" value="InterPro"/>
</dbReference>
<dbReference type="SUPFAM" id="SSF51445">
    <property type="entry name" value="(Trans)glycosidases"/>
    <property type="match status" value="1"/>
</dbReference>
<keyword evidence="7" id="KW-1185">Reference proteome</keyword>
<evidence type="ECO:0000259" key="3">
    <source>
        <dbReference type="Pfam" id="PF01055"/>
    </source>
</evidence>
<keyword evidence="2" id="KW-0326">Glycosidase</keyword>
<dbReference type="SUPFAM" id="SSF51011">
    <property type="entry name" value="Glycosyl hydrolase domain"/>
    <property type="match status" value="1"/>
</dbReference>
<dbReference type="AlphaFoldDB" id="A0A371JH82"/>
<dbReference type="GO" id="GO:0005975">
    <property type="term" value="P:carbohydrate metabolic process"/>
    <property type="evidence" value="ECO:0007669"/>
    <property type="project" value="InterPro"/>
</dbReference>
<dbReference type="InterPro" id="IPR051816">
    <property type="entry name" value="Glycosyl_Hydrolase_31"/>
</dbReference>
<dbReference type="InterPro" id="IPR017853">
    <property type="entry name" value="GH"/>
</dbReference>
<dbReference type="InterPro" id="IPR025887">
    <property type="entry name" value="Glyco_hydro_31_N_dom"/>
</dbReference>
<dbReference type="Pfam" id="PF21365">
    <property type="entry name" value="Glyco_hydro_31_3rd"/>
    <property type="match status" value="1"/>
</dbReference>
<dbReference type="Pfam" id="PF01055">
    <property type="entry name" value="Glyco_hydro_31_2nd"/>
    <property type="match status" value="1"/>
</dbReference>
<evidence type="ECO:0000313" key="6">
    <source>
        <dbReference type="EMBL" id="RDY32066.1"/>
    </source>
</evidence>
<dbReference type="CDD" id="cd14752">
    <property type="entry name" value="GH31_N"/>
    <property type="match status" value="1"/>
</dbReference>
<keyword evidence="2 6" id="KW-0378">Hydrolase</keyword>
<comment type="caution">
    <text evidence="6">The sequence shown here is derived from an EMBL/GenBank/DDBJ whole genome shotgun (WGS) entry which is preliminary data.</text>
</comment>
<evidence type="ECO:0000256" key="2">
    <source>
        <dbReference type="RuleBase" id="RU361185"/>
    </source>
</evidence>
<evidence type="ECO:0000313" key="7">
    <source>
        <dbReference type="Proteomes" id="UP000216411"/>
    </source>
</evidence>
<dbReference type="SUPFAM" id="SSF74650">
    <property type="entry name" value="Galactose mutarotase-like"/>
    <property type="match status" value="1"/>
</dbReference>
<dbReference type="InterPro" id="IPR013780">
    <property type="entry name" value="Glyco_hydro_b"/>
</dbReference>
<dbReference type="EMBL" id="NOKA02000006">
    <property type="protein sequence ID" value="RDY32066.1"/>
    <property type="molecule type" value="Genomic_DNA"/>
</dbReference>
<reference evidence="6 7" key="1">
    <citation type="journal article" date="2017" name="Genome Announc.">
        <title>Draft Genome Sequence of a Sporulating and Motile Strain of Lachnotalea glycerini Isolated from Water in Quebec City, Canada.</title>
        <authorList>
            <person name="Maheux A.F."/>
            <person name="Boudreau D.K."/>
            <person name="Berube E."/>
            <person name="Boissinot M."/>
            <person name="Raymond F."/>
            <person name="Brodeur S."/>
            <person name="Corbeil J."/>
            <person name="Isabel S."/>
            <person name="Omar R.F."/>
            <person name="Bergeron M.G."/>
        </authorList>
    </citation>
    <scope>NUCLEOTIDE SEQUENCE [LARGE SCALE GENOMIC DNA]</scope>
    <source>
        <strain evidence="6 7">CCRI-19302</strain>
    </source>
</reference>
<dbReference type="Pfam" id="PF13802">
    <property type="entry name" value="Gal_mutarotas_2"/>
    <property type="match status" value="1"/>
</dbReference>